<accession>A0A1I2JHX3</accession>
<organism evidence="4 5">
    <name type="scientific">Actinacidiphila alni</name>
    <dbReference type="NCBI Taxonomy" id="380248"/>
    <lineage>
        <taxon>Bacteria</taxon>
        <taxon>Bacillati</taxon>
        <taxon>Actinomycetota</taxon>
        <taxon>Actinomycetes</taxon>
        <taxon>Kitasatosporales</taxon>
        <taxon>Streptomycetaceae</taxon>
        <taxon>Actinacidiphila</taxon>
    </lineage>
</organism>
<keyword evidence="5" id="KW-1185">Reference proteome</keyword>
<evidence type="ECO:0000313" key="4">
    <source>
        <dbReference type="EMBL" id="SFF52767.1"/>
    </source>
</evidence>
<dbReference type="RefSeq" id="WP_093716048.1">
    <property type="nucleotide sequence ID" value="NZ_FONG01000017.1"/>
</dbReference>
<dbReference type="Pfam" id="PF14016">
    <property type="entry name" value="DUF4232"/>
    <property type="match status" value="1"/>
</dbReference>
<feature type="domain" description="DUF4232" evidence="3">
    <location>
        <begin position="106"/>
        <end position="234"/>
    </location>
</feature>
<dbReference type="Proteomes" id="UP000199323">
    <property type="component" value="Unassembled WGS sequence"/>
</dbReference>
<dbReference type="STRING" id="380248.SAMN05216251_117156"/>
<evidence type="ECO:0000259" key="3">
    <source>
        <dbReference type="Pfam" id="PF14016"/>
    </source>
</evidence>
<name>A0A1I2JHX3_9ACTN</name>
<dbReference type="PROSITE" id="PS51257">
    <property type="entry name" value="PROKAR_LIPOPROTEIN"/>
    <property type="match status" value="1"/>
</dbReference>
<feature type="region of interest" description="Disordered" evidence="1">
    <location>
        <begin position="33"/>
        <end position="108"/>
    </location>
</feature>
<dbReference type="InterPro" id="IPR025326">
    <property type="entry name" value="DUF4232"/>
</dbReference>
<feature type="chain" id="PRO_5011733136" description="DUF4232 domain-containing protein" evidence="2">
    <location>
        <begin position="28"/>
        <end position="243"/>
    </location>
</feature>
<sequence>MSTTRTSRSRTRTGVRLAGAAASAALAALALTACGGGSGDGTDKAAADISATTPTSPASPTKAPAPQPSATTAKPAPAPASASKKPPTRSGAPSKAPAPANKPVTCDGSNTKTVAAPIARPVNHLLLTVTNTGSRTCYLYAYPALRFGEAQAVPPAIEDSHPQAVVTLNPGESGYASVRLSAADGTGTHGYTEHSLIVHFYDRSLSTSTPSPAQPPLPAKGVHVDDSLTTTYWQQSLSDALTW</sequence>
<keyword evidence="2" id="KW-0732">Signal</keyword>
<feature type="compositionally biased region" description="Low complexity" evidence="1">
    <location>
        <begin position="47"/>
        <end position="85"/>
    </location>
</feature>
<proteinExistence type="predicted"/>
<dbReference type="AlphaFoldDB" id="A0A1I2JHX3"/>
<dbReference type="OrthoDB" id="3854042at2"/>
<evidence type="ECO:0000313" key="5">
    <source>
        <dbReference type="Proteomes" id="UP000199323"/>
    </source>
</evidence>
<evidence type="ECO:0000256" key="2">
    <source>
        <dbReference type="SAM" id="SignalP"/>
    </source>
</evidence>
<evidence type="ECO:0000256" key="1">
    <source>
        <dbReference type="SAM" id="MobiDB-lite"/>
    </source>
</evidence>
<feature type="signal peptide" evidence="2">
    <location>
        <begin position="1"/>
        <end position="27"/>
    </location>
</feature>
<reference evidence="4 5" key="1">
    <citation type="submission" date="2016-10" db="EMBL/GenBank/DDBJ databases">
        <authorList>
            <person name="de Groot N.N."/>
        </authorList>
    </citation>
    <scope>NUCLEOTIDE SEQUENCE [LARGE SCALE GENOMIC DNA]</scope>
    <source>
        <strain evidence="4 5">CGMCC 4.3510</strain>
    </source>
</reference>
<feature type="compositionally biased region" description="Low complexity" evidence="1">
    <location>
        <begin position="92"/>
        <end position="103"/>
    </location>
</feature>
<dbReference type="EMBL" id="FONG01000017">
    <property type="protein sequence ID" value="SFF52767.1"/>
    <property type="molecule type" value="Genomic_DNA"/>
</dbReference>
<gene>
    <name evidence="4" type="ORF">SAMN05216251_117156</name>
</gene>
<protein>
    <recommendedName>
        <fullName evidence="3">DUF4232 domain-containing protein</fullName>
    </recommendedName>
</protein>